<dbReference type="EMBL" id="CP012752">
    <property type="protein sequence ID" value="ALG10351.1"/>
    <property type="molecule type" value="Genomic_DNA"/>
</dbReference>
<name>A0A0N7F438_9PSEU</name>
<organism evidence="2 3">
    <name type="scientific">Kibdelosporangium phytohabitans</name>
    <dbReference type="NCBI Taxonomy" id="860235"/>
    <lineage>
        <taxon>Bacteria</taxon>
        <taxon>Bacillati</taxon>
        <taxon>Actinomycetota</taxon>
        <taxon>Actinomycetes</taxon>
        <taxon>Pseudonocardiales</taxon>
        <taxon>Pseudonocardiaceae</taxon>
        <taxon>Kibdelosporangium</taxon>
    </lineage>
</organism>
<gene>
    <name evidence="2" type="ORF">AOZ06_28735</name>
</gene>
<evidence type="ECO:0000256" key="1">
    <source>
        <dbReference type="SAM" id="MobiDB-lite"/>
    </source>
</evidence>
<dbReference type="Proteomes" id="UP000063699">
    <property type="component" value="Chromosome"/>
</dbReference>
<reference evidence="2 3" key="1">
    <citation type="submission" date="2015-07" db="EMBL/GenBank/DDBJ databases">
        <title>Genome sequencing of Kibdelosporangium phytohabitans.</title>
        <authorList>
            <person name="Qin S."/>
            <person name="Xing K."/>
        </authorList>
    </citation>
    <scope>NUCLEOTIDE SEQUENCE [LARGE SCALE GENOMIC DNA]</scope>
    <source>
        <strain evidence="2 3">KLBMP1111</strain>
    </source>
</reference>
<sequence>MRAHQECSQHAGDHERAGAESDVAEDPGAEFAGDPPTSTRVDLSTAAPMRFSTTEPIAIMTRLDTTPCRSAGARIDAMLKPYVTSDPAVRLSMREQATARGSVDAPADNPAVPINPSATPAASVEAGPMRIASAPDSVHNVIVDAWLRSAAQAHDLERMMSQTLPALRIQDRSVVLRTVKLLGRVLDAEGRSARSVPLLTDDSRAGR</sequence>
<dbReference type="KEGG" id="kphy:AOZ06_28735"/>
<proteinExistence type="predicted"/>
<accession>A0A0N7F438</accession>
<feature type="region of interest" description="Disordered" evidence="1">
    <location>
        <begin position="1"/>
        <end position="42"/>
    </location>
</feature>
<keyword evidence="3" id="KW-1185">Reference proteome</keyword>
<protein>
    <submittedName>
        <fullName evidence="2">Uncharacterized protein</fullName>
    </submittedName>
</protein>
<evidence type="ECO:0000313" key="3">
    <source>
        <dbReference type="Proteomes" id="UP000063699"/>
    </source>
</evidence>
<feature type="compositionally biased region" description="Basic and acidic residues" evidence="1">
    <location>
        <begin position="1"/>
        <end position="19"/>
    </location>
</feature>
<evidence type="ECO:0000313" key="2">
    <source>
        <dbReference type="EMBL" id="ALG10351.1"/>
    </source>
</evidence>
<dbReference type="AlphaFoldDB" id="A0A0N7F438"/>